<comment type="caution">
    <text evidence="1">The sequence shown here is derived from an EMBL/GenBank/DDBJ whole genome shotgun (WGS) entry which is preliminary data.</text>
</comment>
<evidence type="ECO:0000313" key="1">
    <source>
        <dbReference type="EMBL" id="KAK6348056.1"/>
    </source>
</evidence>
<organism evidence="1 2">
    <name type="scientific">Orbilia javanica</name>
    <dbReference type="NCBI Taxonomy" id="47235"/>
    <lineage>
        <taxon>Eukaryota</taxon>
        <taxon>Fungi</taxon>
        <taxon>Dikarya</taxon>
        <taxon>Ascomycota</taxon>
        <taxon>Pezizomycotina</taxon>
        <taxon>Orbiliomycetes</taxon>
        <taxon>Orbiliales</taxon>
        <taxon>Orbiliaceae</taxon>
        <taxon>Orbilia</taxon>
    </lineage>
</organism>
<evidence type="ECO:0000313" key="2">
    <source>
        <dbReference type="Proteomes" id="UP001313282"/>
    </source>
</evidence>
<name>A0AAN8REI4_9PEZI</name>
<gene>
    <name evidence="1" type="ORF">TWF718_005875</name>
</gene>
<dbReference type="EMBL" id="JAVHNR010000003">
    <property type="protein sequence ID" value="KAK6348056.1"/>
    <property type="molecule type" value="Genomic_DNA"/>
</dbReference>
<keyword evidence="2" id="KW-1185">Reference proteome</keyword>
<protein>
    <submittedName>
        <fullName evidence="1">Uncharacterized protein</fullName>
    </submittedName>
</protein>
<proteinExistence type="predicted"/>
<dbReference type="Proteomes" id="UP001313282">
    <property type="component" value="Unassembled WGS sequence"/>
</dbReference>
<dbReference type="AlphaFoldDB" id="A0AAN8REI4"/>
<reference evidence="1 2" key="1">
    <citation type="submission" date="2019-10" db="EMBL/GenBank/DDBJ databases">
        <authorList>
            <person name="Palmer J.M."/>
        </authorList>
    </citation>
    <scope>NUCLEOTIDE SEQUENCE [LARGE SCALE GENOMIC DNA]</scope>
    <source>
        <strain evidence="1 2">TWF718</strain>
    </source>
</reference>
<sequence length="102" mass="11252">MEQCALERAPPGEKVNLDFRSLPVFYDTDDPDGAMSLAEANRKRALAQQRRNQRIVVFEATGTLDVGGSVPPDGLEEVMRGLETLAVTQEPKKPTRVTSHET</sequence>
<accession>A0AAN8REI4</accession>